<feature type="domain" description="Suppressor of fused-like" evidence="1">
    <location>
        <begin position="45"/>
        <end position="171"/>
    </location>
</feature>
<accession>A0A1R4GBD7</accession>
<gene>
    <name evidence="2" type="ORF">CZ674_10540</name>
</gene>
<dbReference type="AlphaFoldDB" id="A0A1R4GBD7"/>
<protein>
    <recommendedName>
        <fullName evidence="1">Suppressor of fused-like domain-containing protein</fullName>
    </recommendedName>
</protein>
<dbReference type="EMBL" id="FUHU01000043">
    <property type="protein sequence ID" value="SJM65509.1"/>
    <property type="molecule type" value="Genomic_DNA"/>
</dbReference>
<organism evidence="2 3">
    <name type="scientific">Agrococcus casei LMG 22410</name>
    <dbReference type="NCBI Taxonomy" id="1255656"/>
    <lineage>
        <taxon>Bacteria</taxon>
        <taxon>Bacillati</taxon>
        <taxon>Actinomycetota</taxon>
        <taxon>Actinomycetes</taxon>
        <taxon>Micrococcales</taxon>
        <taxon>Microbacteriaceae</taxon>
        <taxon>Agrococcus</taxon>
    </lineage>
</organism>
<proteinExistence type="predicted"/>
<keyword evidence="3" id="KW-1185">Reference proteome</keyword>
<dbReference type="OrthoDB" id="5142746at2"/>
<sequence>MSQQSPLSPGSNAFPEHVFTILGEGLQVQEKRIGGSIMVAAGTVNDGPRTLMTAGASRLPTYDGSHVELAVEVAPDQDGAAVIAMQHVCNDIFTNRRTPPVESPWRNPEPFLTGTQINSIVATGSRWGAEFDEVREPDGSLVGHVRTLRLLTDAEAQFVTEHGWAALVEHAGSLDALLDVERESTVAG</sequence>
<evidence type="ECO:0000313" key="3">
    <source>
        <dbReference type="Proteomes" id="UP000195787"/>
    </source>
</evidence>
<dbReference type="GeneID" id="303173645"/>
<dbReference type="Pfam" id="PF05076">
    <property type="entry name" value="SUFU"/>
    <property type="match status" value="1"/>
</dbReference>
<dbReference type="RefSeq" id="WP_086992512.1">
    <property type="nucleotide sequence ID" value="NZ_FUHU01000043.1"/>
</dbReference>
<evidence type="ECO:0000259" key="1">
    <source>
        <dbReference type="Pfam" id="PF05076"/>
    </source>
</evidence>
<reference evidence="2 3" key="1">
    <citation type="submission" date="2017-02" db="EMBL/GenBank/DDBJ databases">
        <authorList>
            <person name="Peterson S.W."/>
        </authorList>
    </citation>
    <scope>NUCLEOTIDE SEQUENCE [LARGE SCALE GENOMIC DNA]</scope>
    <source>
        <strain evidence="2 3">LMG 22410</strain>
    </source>
</reference>
<name>A0A1R4GBD7_9MICO</name>
<dbReference type="Proteomes" id="UP000195787">
    <property type="component" value="Unassembled WGS sequence"/>
</dbReference>
<dbReference type="InterPro" id="IPR020941">
    <property type="entry name" value="SUFU-like_domain"/>
</dbReference>
<evidence type="ECO:0000313" key="2">
    <source>
        <dbReference type="EMBL" id="SJM65509.1"/>
    </source>
</evidence>